<organism evidence="1 2">
    <name type="scientific">Ambrosiozyma monospora</name>
    <name type="common">Yeast</name>
    <name type="synonym">Endomycopsis monosporus</name>
    <dbReference type="NCBI Taxonomy" id="43982"/>
    <lineage>
        <taxon>Eukaryota</taxon>
        <taxon>Fungi</taxon>
        <taxon>Dikarya</taxon>
        <taxon>Ascomycota</taxon>
        <taxon>Saccharomycotina</taxon>
        <taxon>Pichiomycetes</taxon>
        <taxon>Pichiales</taxon>
        <taxon>Pichiaceae</taxon>
        <taxon>Ambrosiozyma</taxon>
    </lineage>
</organism>
<reference evidence="1" key="1">
    <citation type="submission" date="2023-04" db="EMBL/GenBank/DDBJ databases">
        <title>Ambrosiozyma monospora NBRC 10751.</title>
        <authorList>
            <person name="Ichikawa N."/>
            <person name="Sato H."/>
            <person name="Tonouchi N."/>
        </authorList>
    </citation>
    <scope>NUCLEOTIDE SEQUENCE</scope>
    <source>
        <strain evidence="1">NBRC 10751</strain>
    </source>
</reference>
<evidence type="ECO:0000313" key="1">
    <source>
        <dbReference type="EMBL" id="GMF04164.1"/>
    </source>
</evidence>
<dbReference type="EMBL" id="BSXS01013539">
    <property type="protein sequence ID" value="GMF04164.1"/>
    <property type="molecule type" value="Genomic_DNA"/>
</dbReference>
<keyword evidence="2" id="KW-1185">Reference proteome</keyword>
<dbReference type="Proteomes" id="UP001165064">
    <property type="component" value="Unassembled WGS sequence"/>
</dbReference>
<evidence type="ECO:0000313" key="2">
    <source>
        <dbReference type="Proteomes" id="UP001165064"/>
    </source>
</evidence>
<proteinExistence type="predicted"/>
<gene>
    <name evidence="1" type="ORF">Amon02_001202800</name>
</gene>
<protein>
    <submittedName>
        <fullName evidence="1">Unnamed protein product</fullName>
    </submittedName>
</protein>
<comment type="caution">
    <text evidence="1">The sequence shown here is derived from an EMBL/GenBank/DDBJ whole genome shotgun (WGS) entry which is preliminary data.</text>
</comment>
<accession>A0ACB5U8K0</accession>
<sequence length="157" mass="17023">MAIGDLKDKNRPSKFYNNLNTVAEGSPALGWICTTTPVSFIPELKDASQFWVNKILKEFKDSNPDQVNWAKSFLVIFDELKKYAKEFHATGPTWNSQGGSLADNLKNINSKSSGSGAPPPPPAAPKASAGGPPPPPPPPPPASVKWTIHKRPTRTQH</sequence>
<name>A0ACB5U8K0_AMBMO</name>